<protein>
    <submittedName>
        <fullName evidence="7">Pimeloyl-ACP methyl ester carboxylesterase</fullName>
    </submittedName>
</protein>
<organism evidence="7 8">
    <name type="scientific">Crossiella cryophila</name>
    <dbReference type="NCBI Taxonomy" id="43355"/>
    <lineage>
        <taxon>Bacteria</taxon>
        <taxon>Bacillati</taxon>
        <taxon>Actinomycetota</taxon>
        <taxon>Actinomycetes</taxon>
        <taxon>Pseudonocardiales</taxon>
        <taxon>Pseudonocardiaceae</taxon>
        <taxon>Crossiella</taxon>
    </lineage>
</organism>
<dbReference type="InterPro" id="IPR051601">
    <property type="entry name" value="Serine_prot/Carboxylest_S33"/>
</dbReference>
<feature type="chain" id="PRO_5030899514" evidence="4">
    <location>
        <begin position="26"/>
        <end position="533"/>
    </location>
</feature>
<dbReference type="InterPro" id="IPR000073">
    <property type="entry name" value="AB_hydrolase_1"/>
</dbReference>
<keyword evidence="3" id="KW-0378">Hydrolase</keyword>
<evidence type="ECO:0000259" key="6">
    <source>
        <dbReference type="Pfam" id="PF08386"/>
    </source>
</evidence>
<evidence type="ECO:0000313" key="7">
    <source>
        <dbReference type="EMBL" id="MBB4679714.1"/>
    </source>
</evidence>
<dbReference type="PANTHER" id="PTHR43248:SF29">
    <property type="entry name" value="TRIPEPTIDYL AMINOPEPTIDASE"/>
    <property type="match status" value="1"/>
</dbReference>
<evidence type="ECO:0000256" key="2">
    <source>
        <dbReference type="ARBA" id="ARBA00022729"/>
    </source>
</evidence>
<dbReference type="Pfam" id="PF08386">
    <property type="entry name" value="Abhydrolase_4"/>
    <property type="match status" value="1"/>
</dbReference>
<sequence length="533" mass="57895">MGARKTTAVLGAVLLTLTTSAPAVAAPTDELSGYRSQQLTWSACADPDLAAAGVDCAKVEVPLDYRDPGGRRIEVAISRKKAAEPARRRGVLLTNPGGPGGEGLFLAAKLAEQPIARVYDLIGMDPRGVGQSTRLSCFYPPTPELTTRPPEAELPLWTQLARDTETGCGAAGGAFRQHVTSMNTARDLDLIRAALREEKINYVGYSYGTFLGAMYGTMFPDRLDRSVLDSALDPRKTWHQQDYDTLGAFKDNLRNWTEWTAARNGTFKLGDKPAAVRAAVDRIAAEVQKRPLGLLTNVSAFDRTIGNTTRYRRMWADLALAVRELLTQAEGGAGRAAGGDLAAAGAILHAARQQVTEGTYNSVVCDWYWPQAVNGYLADMRQVRDTFPYADAVNFMAPKNCTFYLPRDRMTRIRPRAYPTGLVVQSEGDTQTAHANGVAMARHQKARLINVRDDGNHAHYGIQNNTCVDRLVNAYLLDGALPAPRVDCPGVDKPKDIPADSARAKSTVDNPATADLVTAAREIVARDLVRGQR</sequence>
<dbReference type="PANTHER" id="PTHR43248">
    <property type="entry name" value="2-SUCCINYL-6-HYDROXY-2,4-CYCLOHEXADIENE-1-CARBOXYLATE SYNTHASE"/>
    <property type="match status" value="1"/>
</dbReference>
<evidence type="ECO:0000256" key="4">
    <source>
        <dbReference type="SAM" id="SignalP"/>
    </source>
</evidence>
<dbReference type="InterPro" id="IPR029058">
    <property type="entry name" value="AB_hydrolase_fold"/>
</dbReference>
<feature type="domain" description="Peptidase S33 tripeptidyl aminopeptidase-like C-terminal" evidence="6">
    <location>
        <begin position="418"/>
        <end position="488"/>
    </location>
</feature>
<name>A0A7W7CHS7_9PSEU</name>
<feature type="signal peptide" evidence="4">
    <location>
        <begin position="1"/>
        <end position="25"/>
    </location>
</feature>
<proteinExistence type="inferred from homology"/>
<evidence type="ECO:0000256" key="3">
    <source>
        <dbReference type="ARBA" id="ARBA00022801"/>
    </source>
</evidence>
<evidence type="ECO:0000256" key="1">
    <source>
        <dbReference type="ARBA" id="ARBA00010088"/>
    </source>
</evidence>
<comment type="caution">
    <text evidence="7">The sequence shown here is derived from an EMBL/GenBank/DDBJ whole genome shotgun (WGS) entry which is preliminary data.</text>
</comment>
<dbReference type="SUPFAM" id="SSF53474">
    <property type="entry name" value="alpha/beta-Hydrolases"/>
    <property type="match status" value="1"/>
</dbReference>
<gene>
    <name evidence="7" type="ORF">HNR67_005832</name>
</gene>
<dbReference type="RefSeq" id="WP_185005429.1">
    <property type="nucleotide sequence ID" value="NZ_BAAAUI010000001.1"/>
</dbReference>
<dbReference type="InterPro" id="IPR013595">
    <property type="entry name" value="Pept_S33_TAP-like_C"/>
</dbReference>
<accession>A0A7W7CHS7</accession>
<dbReference type="Gene3D" id="3.40.50.1820">
    <property type="entry name" value="alpha/beta hydrolase"/>
    <property type="match status" value="1"/>
</dbReference>
<keyword evidence="8" id="KW-1185">Reference proteome</keyword>
<dbReference type="GO" id="GO:0016787">
    <property type="term" value="F:hydrolase activity"/>
    <property type="evidence" value="ECO:0007669"/>
    <property type="project" value="UniProtKB-KW"/>
</dbReference>
<evidence type="ECO:0000313" key="8">
    <source>
        <dbReference type="Proteomes" id="UP000533598"/>
    </source>
</evidence>
<dbReference type="Pfam" id="PF00561">
    <property type="entry name" value="Abhydrolase_1"/>
    <property type="match status" value="1"/>
</dbReference>
<dbReference type="Proteomes" id="UP000533598">
    <property type="component" value="Unassembled WGS sequence"/>
</dbReference>
<dbReference type="EMBL" id="JACHMH010000001">
    <property type="protein sequence ID" value="MBB4679714.1"/>
    <property type="molecule type" value="Genomic_DNA"/>
</dbReference>
<reference evidence="7 8" key="1">
    <citation type="submission" date="2020-08" db="EMBL/GenBank/DDBJ databases">
        <title>Sequencing the genomes of 1000 actinobacteria strains.</title>
        <authorList>
            <person name="Klenk H.-P."/>
        </authorList>
    </citation>
    <scope>NUCLEOTIDE SEQUENCE [LARGE SCALE GENOMIC DNA]</scope>
    <source>
        <strain evidence="7 8">DSM 44230</strain>
    </source>
</reference>
<feature type="domain" description="AB hydrolase-1" evidence="5">
    <location>
        <begin position="91"/>
        <end position="279"/>
    </location>
</feature>
<comment type="similarity">
    <text evidence="1">Belongs to the peptidase S33 family.</text>
</comment>
<evidence type="ECO:0000259" key="5">
    <source>
        <dbReference type="Pfam" id="PF00561"/>
    </source>
</evidence>
<keyword evidence="2 4" id="KW-0732">Signal</keyword>
<dbReference type="AlphaFoldDB" id="A0A7W7CHS7"/>